<sequence>MSLMMDSTPIFAGRFDNPFFSGHESAGFLGERERPLCVECKGAKMLCAKARCPLLVKYYAAVRQKQFIDNAFIRGSAPGVFVGRYGYPAVSIGPLLPPILGDTSELDTPEMWLGKSIDDIVSMRSSLVRGLYRVNVKKIDHFTKIVEDLQLLSMADRPIDTSAEFYRKPAGRIELDDEVQPFGPSAPLKKMEMGNFRLDQRLEKAHYDTDLPARDAVLSLYGHDVLVTRIQRAFSMGAFGAKKSRRLVPTRQSITAVDSMIGEALVEDVKRLPIINEFRVFESWQLDNRFIVLMLPETWGYELVEAWYPDTIWNPAGRDIMVISDHELGSGRKEYARIGGCYYAARLATAEYLVKEKRQARVVILREAHSGYIMPVGVWNVRENVRAALRGPYEAFSSLEAALAYVQSRFDIPIKRWTLNSFVLKDGRFQRRLSDFGGAG</sequence>
<dbReference type="GeneID" id="11971432"/>
<comment type="caution">
    <text evidence="1">Lacks conserved residue(s) required for the propagation of feature annotation.</text>
</comment>
<evidence type="ECO:0000259" key="2">
    <source>
        <dbReference type="Pfam" id="PF04894"/>
    </source>
</evidence>
<dbReference type="KEGG" id="mez:Mtc_1305"/>
<evidence type="ECO:0000256" key="1">
    <source>
        <dbReference type="HAMAP-Rule" id="MF_02096"/>
    </source>
</evidence>
<dbReference type="eggNOG" id="arCOG04269">
    <property type="taxonomic scope" value="Archaea"/>
</dbReference>
<dbReference type="PANTHER" id="PTHR38136:SF2">
    <property type="entry name" value="DNA REPAIR PROTEIN"/>
    <property type="match status" value="1"/>
</dbReference>
<feature type="domain" description="Archaeal Nre C-terminal" evidence="3">
    <location>
        <begin position="330"/>
        <end position="436"/>
    </location>
</feature>
<name>H8I9L4_METCZ</name>
<dbReference type="HOGENOM" id="CLU_039703_0_0_2"/>
<dbReference type="InterPro" id="IPR006978">
    <property type="entry name" value="Nre_N"/>
</dbReference>
<proteinExistence type="inferred from homology"/>
<dbReference type="GO" id="GO:0006281">
    <property type="term" value="P:DNA repair"/>
    <property type="evidence" value="ECO:0007669"/>
    <property type="project" value="UniProtKB-UniRule"/>
</dbReference>
<keyword evidence="1" id="KW-0227">DNA damage</keyword>
<dbReference type="AlphaFoldDB" id="H8I9L4"/>
<keyword evidence="5" id="KW-1185">Reference proteome</keyword>
<keyword evidence="1" id="KW-0234">DNA repair</keyword>
<dbReference type="RefSeq" id="WP_014405896.1">
    <property type="nucleotide sequence ID" value="NC_017034.1"/>
</dbReference>
<gene>
    <name evidence="4" type="ordered locus">Mtc_1305</name>
</gene>
<dbReference type="InterPro" id="IPR033167">
    <property type="entry name" value="Nre"/>
</dbReference>
<dbReference type="Proteomes" id="UP000005233">
    <property type="component" value="Chromosome"/>
</dbReference>
<protein>
    <recommendedName>
        <fullName evidence="1">DNA repair protein</fullName>
    </recommendedName>
</protein>
<organism evidence="4 5">
    <name type="scientific">Methanocella conradii (strain DSM 24694 / JCM 17849 / CGMCC 1.5162 / HZ254)</name>
    <dbReference type="NCBI Taxonomy" id="1041930"/>
    <lineage>
        <taxon>Archaea</taxon>
        <taxon>Methanobacteriati</taxon>
        <taxon>Methanobacteriota</taxon>
        <taxon>Stenosarchaea group</taxon>
        <taxon>Methanomicrobia</taxon>
        <taxon>Methanocellales</taxon>
        <taxon>Methanocellaceae</taxon>
        <taxon>Methanocella</taxon>
    </lineage>
</organism>
<dbReference type="PANTHER" id="PTHR38136">
    <property type="entry name" value="DNA REPAIR PROTEIN"/>
    <property type="match status" value="1"/>
</dbReference>
<dbReference type="HAMAP" id="MF_02096">
    <property type="entry name" value="Nre"/>
    <property type="match status" value="1"/>
</dbReference>
<dbReference type="Pfam" id="PF04894">
    <property type="entry name" value="Nre_N"/>
    <property type="match status" value="1"/>
</dbReference>
<comment type="function">
    <text evidence="1">Involved in DNA damage repair.</text>
</comment>
<feature type="domain" description="Archaeal Nre N-terminal" evidence="2">
    <location>
        <begin position="46"/>
        <end position="314"/>
    </location>
</feature>
<dbReference type="Pfam" id="PF04895">
    <property type="entry name" value="Nre_C"/>
    <property type="match status" value="1"/>
</dbReference>
<dbReference type="InterPro" id="IPR006979">
    <property type="entry name" value="Nre_C"/>
</dbReference>
<evidence type="ECO:0000259" key="3">
    <source>
        <dbReference type="Pfam" id="PF04895"/>
    </source>
</evidence>
<evidence type="ECO:0000313" key="5">
    <source>
        <dbReference type="Proteomes" id="UP000005233"/>
    </source>
</evidence>
<dbReference type="EMBL" id="CP003243">
    <property type="protein sequence ID" value="AFD00059.1"/>
    <property type="molecule type" value="Genomic_DNA"/>
</dbReference>
<reference evidence="4 5" key="1">
    <citation type="journal article" date="2012" name="J. Bacteriol.">
        <title>Complete genome sequence of a thermophilic methanogen, Methanocella conradii HZ254, isolated from Chinese rice field soil.</title>
        <authorList>
            <person name="Lu Z."/>
            <person name="Lu Y."/>
        </authorList>
    </citation>
    <scope>NUCLEOTIDE SEQUENCE [LARGE SCALE GENOMIC DNA]</scope>
    <source>
        <strain evidence="5">DSM 24694 / JCM 17849 / CGMCC 1.5162 / HZ254</strain>
    </source>
</reference>
<evidence type="ECO:0000313" key="4">
    <source>
        <dbReference type="EMBL" id="AFD00059.1"/>
    </source>
</evidence>
<dbReference type="STRING" id="1041930.Mtc_1305"/>
<comment type="similarity">
    <text evidence="1">Belongs to the Nre family.</text>
</comment>
<accession>H8I9L4</accession>